<evidence type="ECO:0000313" key="2">
    <source>
        <dbReference type="Proteomes" id="UP000011713"/>
    </source>
</evidence>
<protein>
    <submittedName>
        <fullName evidence="1">Uncharacterized protein</fullName>
    </submittedName>
</protein>
<evidence type="ECO:0000313" key="1">
    <source>
        <dbReference type="EnsemblProtists" id="HpaP812993"/>
    </source>
</evidence>
<dbReference type="Proteomes" id="UP000011713">
    <property type="component" value="Unassembled WGS sequence"/>
</dbReference>
<proteinExistence type="predicted"/>
<dbReference type="AlphaFoldDB" id="M4C1P3"/>
<sequence>MQFRRGSCLRYVPRRMLAGEILSWRRRRRQGKDYGPCAHARYRLFAKAGYLSKPLRPFEQTGLCFGKKGVICRPDV</sequence>
<dbReference type="VEuPathDB" id="FungiDB:HpaG812993"/>
<dbReference type="InParanoid" id="M4C1P3"/>
<dbReference type="EnsemblProtists" id="HpaT812993">
    <property type="protein sequence ID" value="HpaP812993"/>
    <property type="gene ID" value="HpaG812993"/>
</dbReference>
<accession>M4C1P3</accession>
<name>M4C1P3_HYAAE</name>
<reference evidence="1" key="2">
    <citation type="submission" date="2015-06" db="UniProtKB">
        <authorList>
            <consortium name="EnsemblProtists"/>
        </authorList>
    </citation>
    <scope>IDENTIFICATION</scope>
    <source>
        <strain evidence="1">Emoy2</strain>
    </source>
</reference>
<dbReference type="HOGENOM" id="CLU_2659815_0_0_1"/>
<organism evidence="1 2">
    <name type="scientific">Hyaloperonospora arabidopsidis (strain Emoy2)</name>
    <name type="common">Downy mildew agent</name>
    <name type="synonym">Peronospora arabidopsidis</name>
    <dbReference type="NCBI Taxonomy" id="559515"/>
    <lineage>
        <taxon>Eukaryota</taxon>
        <taxon>Sar</taxon>
        <taxon>Stramenopiles</taxon>
        <taxon>Oomycota</taxon>
        <taxon>Peronosporomycetes</taxon>
        <taxon>Peronosporales</taxon>
        <taxon>Peronosporaceae</taxon>
        <taxon>Hyaloperonospora</taxon>
    </lineage>
</organism>
<reference evidence="2" key="1">
    <citation type="journal article" date="2010" name="Science">
        <title>Signatures of adaptation to obligate biotrophy in the Hyaloperonospora arabidopsidis genome.</title>
        <authorList>
            <person name="Baxter L."/>
            <person name="Tripathy S."/>
            <person name="Ishaque N."/>
            <person name="Boot N."/>
            <person name="Cabral A."/>
            <person name="Kemen E."/>
            <person name="Thines M."/>
            <person name="Ah-Fong A."/>
            <person name="Anderson R."/>
            <person name="Badejoko W."/>
            <person name="Bittner-Eddy P."/>
            <person name="Boore J.L."/>
            <person name="Chibucos M.C."/>
            <person name="Coates M."/>
            <person name="Dehal P."/>
            <person name="Delehaunty K."/>
            <person name="Dong S."/>
            <person name="Downton P."/>
            <person name="Dumas B."/>
            <person name="Fabro G."/>
            <person name="Fronick C."/>
            <person name="Fuerstenberg S.I."/>
            <person name="Fulton L."/>
            <person name="Gaulin E."/>
            <person name="Govers F."/>
            <person name="Hughes L."/>
            <person name="Humphray S."/>
            <person name="Jiang R.H."/>
            <person name="Judelson H."/>
            <person name="Kamoun S."/>
            <person name="Kyung K."/>
            <person name="Meijer H."/>
            <person name="Minx P."/>
            <person name="Morris P."/>
            <person name="Nelson J."/>
            <person name="Phuntumart V."/>
            <person name="Qutob D."/>
            <person name="Rehmany A."/>
            <person name="Rougon-Cardoso A."/>
            <person name="Ryden P."/>
            <person name="Torto-Alalibo T."/>
            <person name="Studholme D."/>
            <person name="Wang Y."/>
            <person name="Win J."/>
            <person name="Wood J."/>
            <person name="Clifton S.W."/>
            <person name="Rogers J."/>
            <person name="Van den Ackerveken G."/>
            <person name="Jones J.D."/>
            <person name="McDowell J.M."/>
            <person name="Beynon J."/>
            <person name="Tyler B.M."/>
        </authorList>
    </citation>
    <scope>NUCLEOTIDE SEQUENCE [LARGE SCALE GENOMIC DNA]</scope>
    <source>
        <strain evidence="2">Emoy2</strain>
    </source>
</reference>
<dbReference type="EMBL" id="JH598102">
    <property type="status" value="NOT_ANNOTATED_CDS"/>
    <property type="molecule type" value="Genomic_DNA"/>
</dbReference>
<keyword evidence="2" id="KW-1185">Reference proteome</keyword>